<organism evidence="5 6">
    <name type="scientific">Rhodoplanes tepidamans</name>
    <name type="common">Rhodoplanes cryptolactis</name>
    <dbReference type="NCBI Taxonomy" id="200616"/>
    <lineage>
        <taxon>Bacteria</taxon>
        <taxon>Pseudomonadati</taxon>
        <taxon>Pseudomonadota</taxon>
        <taxon>Alphaproteobacteria</taxon>
        <taxon>Hyphomicrobiales</taxon>
        <taxon>Nitrobacteraceae</taxon>
        <taxon>Rhodoplanes</taxon>
    </lineage>
</organism>
<keyword evidence="3" id="KW-0804">Transcription</keyword>
<dbReference type="PANTHER" id="PTHR46796:SF6">
    <property type="entry name" value="ARAC SUBFAMILY"/>
    <property type="match status" value="1"/>
</dbReference>
<protein>
    <submittedName>
        <fullName evidence="5">Helix-turn-helix domain-containing protein</fullName>
    </submittedName>
</protein>
<dbReference type="SMART" id="SM00342">
    <property type="entry name" value="HTH_ARAC"/>
    <property type="match status" value="1"/>
</dbReference>
<dbReference type="Gene3D" id="1.10.10.60">
    <property type="entry name" value="Homeodomain-like"/>
    <property type="match status" value="1"/>
</dbReference>
<dbReference type="Proteomes" id="UP001165652">
    <property type="component" value="Unassembled WGS sequence"/>
</dbReference>
<dbReference type="RefSeq" id="WP_272776784.1">
    <property type="nucleotide sequence ID" value="NZ_JAQQLI010000011.1"/>
</dbReference>
<dbReference type="InterPro" id="IPR009057">
    <property type="entry name" value="Homeodomain-like_sf"/>
</dbReference>
<name>A0ABT5J8H1_RHOTP</name>
<dbReference type="Pfam" id="PF14525">
    <property type="entry name" value="AraC_binding_2"/>
    <property type="match status" value="1"/>
</dbReference>
<reference evidence="5" key="1">
    <citation type="journal article" date="2023" name="Microbiol Resour">
        <title>Genome Sequences of Rhodoplanes serenus and Two Thermotolerant Strains, Rhodoplanes tepidamans and 'Rhodoplanes cryptolactis,' Further Refine the Genus.</title>
        <authorList>
            <person name="Rayyan A.A."/>
            <person name="Kyndt J.A."/>
        </authorList>
    </citation>
    <scope>NUCLEOTIDE SEQUENCE</scope>
    <source>
        <strain evidence="5">DSM 9987</strain>
    </source>
</reference>
<comment type="caution">
    <text evidence="5">The sequence shown here is derived from an EMBL/GenBank/DDBJ whole genome shotgun (WGS) entry which is preliminary data.</text>
</comment>
<sequence>MAEYLSCQGSRESRQRWQSFISRLFGPADISIADERRFFGDIRSASLGRLAITRVRSSDELGSRRKSHLIGDTEERLLFVMLRSGTLSISQGNRECELEPGTCTLFDASAPYDYRHRVPTEVVNICFPAGLLSTRLRDPRRYIARRLDEQRGLNRILSDFVESLSRETDAIPAPLADRLAVQITDMIGSILESSHRELHIEGSAVQSAVYRRCIAFIESNLADPDLDPESIAAASGISVRYLHSVFRGSGQTVGDYVRKRRLTRSYEDLTSDLCRRIAVKEIAYRNGFRNPAHFANAFKLEFAVSPSEVRAAATPATEQG</sequence>
<proteinExistence type="predicted"/>
<dbReference type="Pfam" id="PF12833">
    <property type="entry name" value="HTH_18"/>
    <property type="match status" value="1"/>
</dbReference>
<evidence type="ECO:0000259" key="4">
    <source>
        <dbReference type="PROSITE" id="PS01124"/>
    </source>
</evidence>
<feature type="domain" description="HTH araC/xylS-type" evidence="4">
    <location>
        <begin position="211"/>
        <end position="312"/>
    </location>
</feature>
<dbReference type="SUPFAM" id="SSF46689">
    <property type="entry name" value="Homeodomain-like"/>
    <property type="match status" value="1"/>
</dbReference>
<reference evidence="5" key="2">
    <citation type="submission" date="2023-02" db="EMBL/GenBank/DDBJ databases">
        <authorList>
            <person name="Rayyan A."/>
            <person name="Meyer T."/>
            <person name="Kyndt J.A."/>
        </authorList>
    </citation>
    <scope>NUCLEOTIDE SEQUENCE</scope>
    <source>
        <strain evidence="5">DSM 9987</strain>
    </source>
</reference>
<keyword evidence="1" id="KW-0805">Transcription regulation</keyword>
<dbReference type="EMBL" id="JAQQLI010000011">
    <property type="protein sequence ID" value="MDC7785941.1"/>
    <property type="molecule type" value="Genomic_DNA"/>
</dbReference>
<dbReference type="PROSITE" id="PS01124">
    <property type="entry name" value="HTH_ARAC_FAMILY_2"/>
    <property type="match status" value="1"/>
</dbReference>
<accession>A0ABT5J8H1</accession>
<evidence type="ECO:0000256" key="1">
    <source>
        <dbReference type="ARBA" id="ARBA00023015"/>
    </source>
</evidence>
<evidence type="ECO:0000313" key="6">
    <source>
        <dbReference type="Proteomes" id="UP001165652"/>
    </source>
</evidence>
<keyword evidence="2" id="KW-0238">DNA-binding</keyword>
<gene>
    <name evidence="5" type="ORF">PQJ73_09630</name>
</gene>
<dbReference type="InterPro" id="IPR018060">
    <property type="entry name" value="HTH_AraC"/>
</dbReference>
<dbReference type="InterPro" id="IPR050204">
    <property type="entry name" value="AraC_XylS_family_regulators"/>
</dbReference>
<keyword evidence="6" id="KW-1185">Reference proteome</keyword>
<dbReference type="InterPro" id="IPR035418">
    <property type="entry name" value="AraC-bd_2"/>
</dbReference>
<evidence type="ECO:0000256" key="3">
    <source>
        <dbReference type="ARBA" id="ARBA00023163"/>
    </source>
</evidence>
<dbReference type="PANTHER" id="PTHR46796">
    <property type="entry name" value="HTH-TYPE TRANSCRIPTIONAL ACTIVATOR RHAS-RELATED"/>
    <property type="match status" value="1"/>
</dbReference>
<evidence type="ECO:0000313" key="5">
    <source>
        <dbReference type="EMBL" id="MDC7785941.1"/>
    </source>
</evidence>
<evidence type="ECO:0000256" key="2">
    <source>
        <dbReference type="ARBA" id="ARBA00023125"/>
    </source>
</evidence>